<keyword evidence="5 6" id="KW-0012">Acyltransferase</keyword>
<evidence type="ECO:0000259" key="9">
    <source>
        <dbReference type="Pfam" id="PF01233"/>
    </source>
</evidence>
<protein>
    <recommendedName>
        <fullName evidence="3 6">Glycylpeptide N-tetradecanoyltransferase</fullName>
        <ecNumber evidence="2 6">2.3.1.97</ecNumber>
    </recommendedName>
</protein>
<dbReference type="GO" id="GO:0004379">
    <property type="term" value="F:glycylpeptide N-tetradecanoyltransferase activity"/>
    <property type="evidence" value="ECO:0007669"/>
    <property type="project" value="UniProtKB-EC"/>
</dbReference>
<evidence type="ECO:0000256" key="3">
    <source>
        <dbReference type="ARBA" id="ARBA00022240"/>
    </source>
</evidence>
<evidence type="ECO:0000256" key="7">
    <source>
        <dbReference type="RuleBase" id="RU004178"/>
    </source>
</evidence>
<dbReference type="OrthoDB" id="60315at2759"/>
<dbReference type="InterPro" id="IPR022676">
    <property type="entry name" value="NMT_N"/>
</dbReference>
<evidence type="ECO:0000256" key="6">
    <source>
        <dbReference type="RuleBase" id="RU000586"/>
    </source>
</evidence>
<dbReference type="EC" id="2.3.1.97" evidence="2 6"/>
<comment type="similarity">
    <text evidence="1 7">Belongs to the NMT family.</text>
</comment>
<dbReference type="PANTHER" id="PTHR11377">
    <property type="entry name" value="N-MYRISTOYL TRANSFERASE"/>
    <property type="match status" value="1"/>
</dbReference>
<feature type="compositionally biased region" description="Acidic residues" evidence="8">
    <location>
        <begin position="12"/>
        <end position="22"/>
    </location>
</feature>
<evidence type="ECO:0000256" key="1">
    <source>
        <dbReference type="ARBA" id="ARBA00009469"/>
    </source>
</evidence>
<evidence type="ECO:0000256" key="5">
    <source>
        <dbReference type="ARBA" id="ARBA00023315"/>
    </source>
</evidence>
<comment type="function">
    <text evidence="6">Adds a myristoyl group to the N-terminal glycine residue of certain cellular proteins.</text>
</comment>
<dbReference type="AlphaFoldDB" id="A0A164S4Y4"/>
<sequence>MAETESLHDILDEASDMADVDSAEAPPESDLSDDEEAKAPEPKFWTTQPVPQIDDPPFEGDGPIQSIPSDQVSTTPAVLPDGLQWSFVDITQTEQLLELYHLLANHYVEDPDEEFRFNYSPAFLTWALKPPNYVPDWLIGIRSPGSNALVAFISGIPLTLNIRGNIVKTSEFNFLCIHRKFRLKRLTPALVSEFIRQSRLKGVMQSFFTAGAYLFPAVSECRYFHRPLNFPRLVNVGFSYVPASSSMSEMVERNKVPTETSLPGLREMDERDVPEVKELLTKYLTRFDMVPVFSKEEIHHTFVAGRGIGDRGENGRRKDQSTCTYVVENPETHEITEFFSLYHIPSTVLDNEEDPEINVGYLSYYASTAAFEEDAEGEDGKLKHRLTELIQDALVIAKQQNFDVINALTLMDNNSFLRDLKFTPGTGILSYYLYNWRTKPLAGYTATDDRPIGRGVGVIML</sequence>
<feature type="region of interest" description="Disordered" evidence="8">
    <location>
        <begin position="1"/>
        <end position="66"/>
    </location>
</feature>
<keyword evidence="4 6" id="KW-0808">Transferase</keyword>
<dbReference type="Proteomes" id="UP000076722">
    <property type="component" value="Unassembled WGS sequence"/>
</dbReference>
<dbReference type="Gene3D" id="3.40.630.30">
    <property type="match status" value="2"/>
</dbReference>
<name>A0A164S4Y4_9AGAM</name>
<reference evidence="11 12" key="1">
    <citation type="journal article" date="2016" name="Mol. Biol. Evol.">
        <title>Comparative Genomics of Early-Diverging Mushroom-Forming Fungi Provides Insights into the Origins of Lignocellulose Decay Capabilities.</title>
        <authorList>
            <person name="Nagy L.G."/>
            <person name="Riley R."/>
            <person name="Tritt A."/>
            <person name="Adam C."/>
            <person name="Daum C."/>
            <person name="Floudas D."/>
            <person name="Sun H."/>
            <person name="Yadav J.S."/>
            <person name="Pangilinan J."/>
            <person name="Larsson K.H."/>
            <person name="Matsuura K."/>
            <person name="Barry K."/>
            <person name="Labutti K."/>
            <person name="Kuo R."/>
            <person name="Ohm R.A."/>
            <person name="Bhattacharya S.S."/>
            <person name="Shirouzu T."/>
            <person name="Yoshinaga Y."/>
            <person name="Martin F.M."/>
            <person name="Grigoriev I.V."/>
            <person name="Hibbett D.S."/>
        </authorList>
    </citation>
    <scope>NUCLEOTIDE SEQUENCE [LARGE SCALE GENOMIC DNA]</scope>
    <source>
        <strain evidence="11 12">HHB9708</strain>
    </source>
</reference>
<dbReference type="Pfam" id="PF01233">
    <property type="entry name" value="NMT"/>
    <property type="match status" value="1"/>
</dbReference>
<dbReference type="EMBL" id="KV419417">
    <property type="protein sequence ID" value="KZS91162.1"/>
    <property type="molecule type" value="Genomic_DNA"/>
</dbReference>
<dbReference type="SUPFAM" id="SSF55729">
    <property type="entry name" value="Acyl-CoA N-acyltransferases (Nat)"/>
    <property type="match status" value="2"/>
</dbReference>
<comment type="catalytic activity">
    <reaction evidence="6">
        <text>N-terminal glycyl-[protein] + tetradecanoyl-CoA = N-tetradecanoylglycyl-[protein] + CoA + H(+)</text>
        <dbReference type="Rhea" id="RHEA:15521"/>
        <dbReference type="Rhea" id="RHEA-COMP:12666"/>
        <dbReference type="Rhea" id="RHEA-COMP:12667"/>
        <dbReference type="ChEBI" id="CHEBI:15378"/>
        <dbReference type="ChEBI" id="CHEBI:57287"/>
        <dbReference type="ChEBI" id="CHEBI:57385"/>
        <dbReference type="ChEBI" id="CHEBI:64723"/>
        <dbReference type="ChEBI" id="CHEBI:133050"/>
        <dbReference type="EC" id="2.3.1.97"/>
    </reaction>
</comment>
<evidence type="ECO:0000256" key="8">
    <source>
        <dbReference type="SAM" id="MobiDB-lite"/>
    </source>
</evidence>
<evidence type="ECO:0000313" key="12">
    <source>
        <dbReference type="Proteomes" id="UP000076722"/>
    </source>
</evidence>
<dbReference type="InterPro" id="IPR000903">
    <property type="entry name" value="NMT"/>
</dbReference>
<dbReference type="InterPro" id="IPR022677">
    <property type="entry name" value="NMT_C"/>
</dbReference>
<organism evidence="11 12">
    <name type="scientific">Sistotremastrum niveocremeum HHB9708</name>
    <dbReference type="NCBI Taxonomy" id="1314777"/>
    <lineage>
        <taxon>Eukaryota</taxon>
        <taxon>Fungi</taxon>
        <taxon>Dikarya</taxon>
        <taxon>Basidiomycota</taxon>
        <taxon>Agaricomycotina</taxon>
        <taxon>Agaricomycetes</taxon>
        <taxon>Sistotremastrales</taxon>
        <taxon>Sistotremastraceae</taxon>
        <taxon>Sertulicium</taxon>
        <taxon>Sertulicium niveocremeum</taxon>
    </lineage>
</organism>
<keyword evidence="12" id="KW-1185">Reference proteome</keyword>
<evidence type="ECO:0000313" key="11">
    <source>
        <dbReference type="EMBL" id="KZS91162.1"/>
    </source>
</evidence>
<dbReference type="Pfam" id="PF02799">
    <property type="entry name" value="NMT_C"/>
    <property type="match status" value="1"/>
</dbReference>
<gene>
    <name evidence="11" type="ORF">SISNIDRAFT_430367</name>
</gene>
<dbReference type="PIRSF" id="PIRSF015892">
    <property type="entry name" value="N-myristl_transf"/>
    <property type="match status" value="1"/>
</dbReference>
<evidence type="ECO:0000256" key="4">
    <source>
        <dbReference type="ARBA" id="ARBA00022679"/>
    </source>
</evidence>
<feature type="domain" description="Glycylpeptide N-tetradecanoyltransferase C-terminal" evidence="10">
    <location>
        <begin position="235"/>
        <end position="458"/>
    </location>
</feature>
<accession>A0A164S4Y4</accession>
<proteinExistence type="inferred from homology"/>
<feature type="domain" description="Glycylpeptide N-tetradecanoyltransferase N-terminal" evidence="9">
    <location>
        <begin position="67"/>
        <end position="221"/>
    </location>
</feature>
<evidence type="ECO:0000259" key="10">
    <source>
        <dbReference type="Pfam" id="PF02799"/>
    </source>
</evidence>
<feature type="compositionally biased region" description="Basic and acidic residues" evidence="8">
    <location>
        <begin position="1"/>
        <end position="11"/>
    </location>
</feature>
<dbReference type="PANTHER" id="PTHR11377:SF5">
    <property type="entry name" value="GLYCYLPEPTIDE N-TETRADECANOYLTRANSFERASE"/>
    <property type="match status" value="1"/>
</dbReference>
<dbReference type="STRING" id="1314777.A0A164S4Y4"/>
<evidence type="ECO:0000256" key="2">
    <source>
        <dbReference type="ARBA" id="ARBA00012923"/>
    </source>
</evidence>
<dbReference type="GO" id="GO:0005737">
    <property type="term" value="C:cytoplasm"/>
    <property type="evidence" value="ECO:0007669"/>
    <property type="project" value="TreeGrafter"/>
</dbReference>
<dbReference type="InterPro" id="IPR016181">
    <property type="entry name" value="Acyl_CoA_acyltransferase"/>
</dbReference>